<feature type="domain" description="GH18" evidence="16">
    <location>
        <begin position="124"/>
        <end position="479"/>
    </location>
</feature>
<comment type="similarity">
    <text evidence="3">Belongs to the glycosyl hydrolase 18 family. Chitinase class V subfamily.</text>
</comment>
<dbReference type="InterPro" id="IPR001579">
    <property type="entry name" value="Glyco_hydro_18_chit_AS"/>
</dbReference>
<dbReference type="InterPro" id="IPR018371">
    <property type="entry name" value="Chitin-binding_1_CS"/>
</dbReference>
<dbReference type="Gene3D" id="3.30.60.10">
    <property type="entry name" value="Endochitinase-like"/>
    <property type="match status" value="1"/>
</dbReference>
<dbReference type="Proteomes" id="UP000030651">
    <property type="component" value="Unassembled WGS sequence"/>
</dbReference>
<gene>
    <name evidence="17" type="ORF">PFICI_03629</name>
</gene>
<dbReference type="PROSITE" id="PS51910">
    <property type="entry name" value="GH18_2"/>
    <property type="match status" value="1"/>
</dbReference>
<dbReference type="InterPro" id="IPR050314">
    <property type="entry name" value="Glycosyl_Hydrlase_18"/>
</dbReference>
<dbReference type="GO" id="GO:0008061">
    <property type="term" value="F:chitin binding"/>
    <property type="evidence" value="ECO:0007669"/>
    <property type="project" value="UniProtKB-UniRule"/>
</dbReference>
<dbReference type="SUPFAM" id="SSF54556">
    <property type="entry name" value="Chitinase insertion domain"/>
    <property type="match status" value="1"/>
</dbReference>
<evidence type="ECO:0000256" key="8">
    <source>
        <dbReference type="ARBA" id="ARBA00023024"/>
    </source>
</evidence>
<dbReference type="Pfam" id="PF00704">
    <property type="entry name" value="Glyco_hydro_18"/>
    <property type="match status" value="1"/>
</dbReference>
<dbReference type="EMBL" id="KI912110">
    <property type="protein sequence ID" value="ETS85604.1"/>
    <property type="molecule type" value="Genomic_DNA"/>
</dbReference>
<evidence type="ECO:0000256" key="13">
    <source>
        <dbReference type="RuleBase" id="RU000489"/>
    </source>
</evidence>
<feature type="disulfide bond" evidence="12">
    <location>
        <begin position="91"/>
        <end position="105"/>
    </location>
</feature>
<protein>
    <recommendedName>
        <fullName evidence="4">chitinase</fullName>
        <ecNumber evidence="4">3.2.1.14</ecNumber>
    </recommendedName>
</protein>
<dbReference type="SMART" id="SM00636">
    <property type="entry name" value="Glyco_18"/>
    <property type="match status" value="1"/>
</dbReference>
<dbReference type="GO" id="GO:0005576">
    <property type="term" value="C:extracellular region"/>
    <property type="evidence" value="ECO:0007669"/>
    <property type="project" value="UniProtKB-SubCell"/>
</dbReference>
<dbReference type="CDD" id="cd00035">
    <property type="entry name" value="ChtBD1"/>
    <property type="match status" value="1"/>
</dbReference>
<accession>W3XHX4</accession>
<dbReference type="AlphaFoldDB" id="W3XHX4"/>
<reference evidence="18" key="1">
    <citation type="journal article" date="2015" name="BMC Genomics">
        <title>Genomic and transcriptomic analysis of the endophytic fungus Pestalotiopsis fici reveals its lifestyle and high potential for synthesis of natural products.</title>
        <authorList>
            <person name="Wang X."/>
            <person name="Zhang X."/>
            <person name="Liu L."/>
            <person name="Xiang M."/>
            <person name="Wang W."/>
            <person name="Sun X."/>
            <person name="Che Y."/>
            <person name="Guo L."/>
            <person name="Liu G."/>
            <person name="Guo L."/>
            <person name="Wang C."/>
            <person name="Yin W.B."/>
            <person name="Stadler M."/>
            <person name="Zhang X."/>
            <person name="Liu X."/>
        </authorList>
    </citation>
    <scope>NUCLEOTIDE SEQUENCE [LARGE SCALE GENOMIC DNA]</scope>
    <source>
        <strain evidence="18">W106-1 / CGMCC3.15140</strain>
    </source>
</reference>
<comment type="catalytic activity">
    <reaction evidence="1">
        <text>Random endo-hydrolysis of N-acetyl-beta-D-glucosaminide (1-&gt;4)-beta-linkages in chitin and chitodextrins.</text>
        <dbReference type="EC" id="3.2.1.14"/>
    </reaction>
</comment>
<dbReference type="PROSITE" id="PS50941">
    <property type="entry name" value="CHIT_BIND_I_2"/>
    <property type="match status" value="1"/>
</dbReference>
<dbReference type="GO" id="GO:0008843">
    <property type="term" value="F:endochitinase activity"/>
    <property type="evidence" value="ECO:0007669"/>
    <property type="project" value="UniProtKB-EC"/>
</dbReference>
<dbReference type="InterPro" id="IPR001223">
    <property type="entry name" value="Glyco_hydro18_cat"/>
</dbReference>
<dbReference type="PROSITE" id="PS01095">
    <property type="entry name" value="GH18_1"/>
    <property type="match status" value="1"/>
</dbReference>
<name>W3XHX4_PESFW</name>
<dbReference type="SUPFAM" id="SSF57016">
    <property type="entry name" value="Plant lectins/antimicrobial peptides"/>
    <property type="match status" value="1"/>
</dbReference>
<dbReference type="OMA" id="CATGCCN"/>
<evidence type="ECO:0000256" key="14">
    <source>
        <dbReference type="SAM" id="SignalP"/>
    </source>
</evidence>
<evidence type="ECO:0000256" key="9">
    <source>
        <dbReference type="ARBA" id="ARBA00023277"/>
    </source>
</evidence>
<dbReference type="InParanoid" id="W3XHX4"/>
<evidence type="ECO:0000256" key="2">
    <source>
        <dbReference type="ARBA" id="ARBA00004613"/>
    </source>
</evidence>
<dbReference type="HOGENOM" id="CLU_001837_0_0_1"/>
<keyword evidence="11" id="KW-0624">Polysaccharide degradation</keyword>
<evidence type="ECO:0000256" key="7">
    <source>
        <dbReference type="ARBA" id="ARBA00022801"/>
    </source>
</evidence>
<evidence type="ECO:0000256" key="3">
    <source>
        <dbReference type="ARBA" id="ARBA00008682"/>
    </source>
</evidence>
<dbReference type="PROSITE" id="PS00026">
    <property type="entry name" value="CHIT_BIND_I_1"/>
    <property type="match status" value="1"/>
</dbReference>
<dbReference type="OrthoDB" id="73875at2759"/>
<feature type="signal peptide" evidence="14">
    <location>
        <begin position="1"/>
        <end position="26"/>
    </location>
</feature>
<dbReference type="PANTHER" id="PTHR11177:SF333">
    <property type="entry name" value="CHITINASE"/>
    <property type="match status" value="1"/>
</dbReference>
<dbReference type="eggNOG" id="KOG2806">
    <property type="taxonomic scope" value="Eukaryota"/>
</dbReference>
<evidence type="ECO:0000313" key="18">
    <source>
        <dbReference type="Proteomes" id="UP000030651"/>
    </source>
</evidence>
<dbReference type="GeneID" id="19268642"/>
<comment type="caution">
    <text evidence="12">Lacks conserved residue(s) required for the propagation of feature annotation.</text>
</comment>
<comment type="subcellular location">
    <subcellularLocation>
        <location evidence="2">Secreted</location>
    </subcellularLocation>
</comment>
<dbReference type="InterPro" id="IPR001002">
    <property type="entry name" value="Chitin-bd_1"/>
</dbReference>
<sequence>MDLTRNPFAFFFILALFALVIDTCKAQDAPECSASVPCQVGCCSKFGFCGLGPDYCKKEICVNNCERKADCDPGGYGEDYVLHTTCPLNVCCSKYGFCGTTSEFCGSKKVNRPSCDVVENSQFTRVVGYYESWSSARACNRFLPEQIPKGVYTHINFAFASIDPTSFRIVPAAREDVEMYKRVASLKKGDPNLKVLIAIGGWTFNNAGPTATTFSDIARSPGAQRKFIDSVISFLQTYDFDGIDLDWEYPAADDRNGREEDFVNFPNFVKTLKSALKSYEISITLPASFWYLQHFDLKNISPHVDFFNVMAYDFHGVWDKPNKWVGPYLNAHTNLTEIKDGLDLLWRNDVEKNKVTLGLAFYGRGYVATSSACMDPGCTYESGTNAQACSAEVGVLLNSEIDEIVADQSLEPVLDEDAAVKILRWNDNHWLTYDDEESLKLKADFARSLCLGGVMVWSISHDTKDAKYSRALSRVAPRLFGGIFYENSAAAGSGYVTDETDHSQCRWTNCDEDCPADWVRMLRKDGGARPNEFMTNGAGCDGRGFHKLCCPPDSSIPTCGWYSHNNGKCDNGNSCPAGTKEIGSNNEYCGAFDGFGSSIRSYQAACCTTDTDNMALYSQCDWSGHSYTDKSWPYCTRATCGADVVAFSGYGSGDAACINSRSGMDDNSKNKYCCEQPEDDKKWKDCEWQGMEDYTDEDTGLKFCTPKCSAGLALVAMDHVGCSGGSAMARCCKPNYKSYATRFENSEDELFKSALENFMDDPVCTNNIFDTNPLRRRSGSSGLDSVDYTSGNETSLDRRQSEGFFSYIVSQSVELMVEELFTGTPRESTQQIWNDTVIPHYDRLSYASLYDYQVGAGYETYLQYGVTQWPRYITCNLGVLQAIFSGSGGDDDGGSGSCSSTCVCTLDGCCMEGDDECINSVAEASAEDDSANGIEERAPKASLYPWNPSDPAIPNSPPQNLEWATIDYPSASRLSKVKDRSKLAEAYTYDPTCANFLPIINDILTPQNKVKRGYDNDHVFERKMPRIWGDDALLGRVQSDSQNYVGHYRIVPFKFFSESLQTTDAAGQTIQYRMMDALGSMTNRDVMTLMIQDMNLKKEKMWTGREEIVSNDEMGLLLYGSDTAAACPKAALTQVSKVLETYRWHLQRNPFSRLQTVIKSFRELIREAERVYENANNGQSPHALEHFDAWFQDMLGVIKSRVRAFGDSWLPDIANVPAIMNNPGDRDIRQNLVNAYSALPDIPVTGFFPQLP</sequence>
<evidence type="ECO:0000256" key="5">
    <source>
        <dbReference type="ARBA" id="ARBA00022525"/>
    </source>
</evidence>
<keyword evidence="5" id="KW-0964">Secreted</keyword>
<evidence type="ECO:0000256" key="1">
    <source>
        <dbReference type="ARBA" id="ARBA00000822"/>
    </source>
</evidence>
<keyword evidence="14" id="KW-0732">Signal</keyword>
<dbReference type="STRING" id="1229662.W3XHX4"/>
<dbReference type="SMART" id="SM00270">
    <property type="entry name" value="ChtBD1"/>
    <property type="match status" value="2"/>
</dbReference>
<keyword evidence="9" id="KW-0119">Carbohydrate metabolism</keyword>
<dbReference type="Gene3D" id="3.20.20.80">
    <property type="entry name" value="Glycosidases"/>
    <property type="match status" value="1"/>
</dbReference>
<dbReference type="PANTHER" id="PTHR11177">
    <property type="entry name" value="CHITINASE"/>
    <property type="match status" value="1"/>
</dbReference>
<evidence type="ECO:0000313" key="17">
    <source>
        <dbReference type="EMBL" id="ETS85604.1"/>
    </source>
</evidence>
<evidence type="ECO:0000256" key="6">
    <source>
        <dbReference type="ARBA" id="ARBA00022669"/>
    </source>
</evidence>
<feature type="chain" id="PRO_5004835847" description="chitinase" evidence="14">
    <location>
        <begin position="27"/>
        <end position="1252"/>
    </location>
</feature>
<dbReference type="SUPFAM" id="SSF51445">
    <property type="entry name" value="(Trans)glycosidases"/>
    <property type="match status" value="1"/>
</dbReference>
<dbReference type="EC" id="3.2.1.14" evidence="4"/>
<dbReference type="RefSeq" id="XP_007830401.1">
    <property type="nucleotide sequence ID" value="XM_007832210.1"/>
</dbReference>
<evidence type="ECO:0000256" key="4">
    <source>
        <dbReference type="ARBA" id="ARBA00012729"/>
    </source>
</evidence>
<evidence type="ECO:0000259" key="15">
    <source>
        <dbReference type="PROSITE" id="PS50941"/>
    </source>
</evidence>
<evidence type="ECO:0000256" key="10">
    <source>
        <dbReference type="ARBA" id="ARBA00023295"/>
    </source>
</evidence>
<evidence type="ECO:0000256" key="11">
    <source>
        <dbReference type="ARBA" id="ARBA00023326"/>
    </source>
</evidence>
<proteinExistence type="inferred from homology"/>
<dbReference type="Pfam" id="PF00187">
    <property type="entry name" value="Chitin_bind_1"/>
    <property type="match status" value="1"/>
</dbReference>
<feature type="disulfide bond" evidence="12">
    <location>
        <begin position="86"/>
        <end position="98"/>
    </location>
</feature>
<dbReference type="KEGG" id="pfy:PFICI_03629"/>
<dbReference type="GO" id="GO:0006032">
    <property type="term" value="P:chitin catabolic process"/>
    <property type="evidence" value="ECO:0007669"/>
    <property type="project" value="UniProtKB-KW"/>
</dbReference>
<dbReference type="InterPro" id="IPR036861">
    <property type="entry name" value="Endochitinase-like_sf"/>
</dbReference>
<evidence type="ECO:0000259" key="16">
    <source>
        <dbReference type="PROSITE" id="PS51910"/>
    </source>
</evidence>
<keyword evidence="12" id="KW-1015">Disulfide bond</keyword>
<keyword evidence="6 12" id="KW-0147">Chitin-binding</keyword>
<evidence type="ECO:0000256" key="12">
    <source>
        <dbReference type="PROSITE-ProRule" id="PRU00261"/>
    </source>
</evidence>
<keyword evidence="7 13" id="KW-0378">Hydrolase</keyword>
<organism evidence="17 18">
    <name type="scientific">Pestalotiopsis fici (strain W106-1 / CGMCC3.15140)</name>
    <dbReference type="NCBI Taxonomy" id="1229662"/>
    <lineage>
        <taxon>Eukaryota</taxon>
        <taxon>Fungi</taxon>
        <taxon>Dikarya</taxon>
        <taxon>Ascomycota</taxon>
        <taxon>Pezizomycotina</taxon>
        <taxon>Sordariomycetes</taxon>
        <taxon>Xylariomycetidae</taxon>
        <taxon>Amphisphaeriales</taxon>
        <taxon>Sporocadaceae</taxon>
        <taxon>Pestalotiopsis</taxon>
    </lineage>
</organism>
<dbReference type="InterPro" id="IPR011583">
    <property type="entry name" value="Chitinase_II/V-like_cat"/>
</dbReference>
<dbReference type="InterPro" id="IPR029070">
    <property type="entry name" value="Chitinase_insertion_sf"/>
</dbReference>
<feature type="domain" description="Chitin-binding type-1" evidence="15">
    <location>
        <begin position="68"/>
        <end position="125"/>
    </location>
</feature>
<keyword evidence="18" id="KW-1185">Reference proteome</keyword>
<dbReference type="GO" id="GO:0000272">
    <property type="term" value="P:polysaccharide catabolic process"/>
    <property type="evidence" value="ECO:0007669"/>
    <property type="project" value="UniProtKB-KW"/>
</dbReference>
<dbReference type="Gene3D" id="3.10.50.10">
    <property type="match status" value="1"/>
</dbReference>
<dbReference type="InterPro" id="IPR017853">
    <property type="entry name" value="GH"/>
</dbReference>
<keyword evidence="10 13" id="KW-0326">Glycosidase</keyword>
<keyword evidence="8" id="KW-0146">Chitin degradation</keyword>